<dbReference type="Proteomes" id="UP000235145">
    <property type="component" value="Unassembled WGS sequence"/>
</dbReference>
<proteinExistence type="predicted"/>
<name>A0A9R1XAB0_LACSA</name>
<accession>A0A9R1XAB0</accession>
<protein>
    <submittedName>
        <fullName evidence="2">Uncharacterized protein</fullName>
    </submittedName>
</protein>
<evidence type="ECO:0000313" key="3">
    <source>
        <dbReference type="Proteomes" id="UP000235145"/>
    </source>
</evidence>
<reference evidence="2 3" key="1">
    <citation type="journal article" date="2017" name="Nat. Commun.">
        <title>Genome assembly with in vitro proximity ligation data and whole-genome triplication in lettuce.</title>
        <authorList>
            <person name="Reyes-Chin-Wo S."/>
            <person name="Wang Z."/>
            <person name="Yang X."/>
            <person name="Kozik A."/>
            <person name="Arikit S."/>
            <person name="Song C."/>
            <person name="Xia L."/>
            <person name="Froenicke L."/>
            <person name="Lavelle D.O."/>
            <person name="Truco M.J."/>
            <person name="Xia R."/>
            <person name="Zhu S."/>
            <person name="Xu C."/>
            <person name="Xu H."/>
            <person name="Xu X."/>
            <person name="Cox K."/>
            <person name="Korf I."/>
            <person name="Meyers B.C."/>
            <person name="Michelmore R.W."/>
        </authorList>
    </citation>
    <scope>NUCLEOTIDE SEQUENCE [LARGE SCALE GENOMIC DNA]</scope>
    <source>
        <strain evidence="3">cv. Salinas</strain>
        <tissue evidence="2">Seedlings</tissue>
    </source>
</reference>
<dbReference type="EMBL" id="NBSK02000006">
    <property type="protein sequence ID" value="KAJ0201257.1"/>
    <property type="molecule type" value="Genomic_DNA"/>
</dbReference>
<evidence type="ECO:0000313" key="2">
    <source>
        <dbReference type="EMBL" id="KAJ0201257.1"/>
    </source>
</evidence>
<organism evidence="2 3">
    <name type="scientific">Lactuca sativa</name>
    <name type="common">Garden lettuce</name>
    <dbReference type="NCBI Taxonomy" id="4236"/>
    <lineage>
        <taxon>Eukaryota</taxon>
        <taxon>Viridiplantae</taxon>
        <taxon>Streptophyta</taxon>
        <taxon>Embryophyta</taxon>
        <taxon>Tracheophyta</taxon>
        <taxon>Spermatophyta</taxon>
        <taxon>Magnoliopsida</taxon>
        <taxon>eudicotyledons</taxon>
        <taxon>Gunneridae</taxon>
        <taxon>Pentapetalae</taxon>
        <taxon>asterids</taxon>
        <taxon>campanulids</taxon>
        <taxon>Asterales</taxon>
        <taxon>Asteraceae</taxon>
        <taxon>Cichorioideae</taxon>
        <taxon>Cichorieae</taxon>
        <taxon>Lactucinae</taxon>
        <taxon>Lactuca</taxon>
    </lineage>
</organism>
<feature type="compositionally biased region" description="Polar residues" evidence="1">
    <location>
        <begin position="87"/>
        <end position="101"/>
    </location>
</feature>
<gene>
    <name evidence="2" type="ORF">LSAT_V11C600324930</name>
</gene>
<comment type="caution">
    <text evidence="2">The sequence shown here is derived from an EMBL/GenBank/DDBJ whole genome shotgun (WGS) entry which is preliminary data.</text>
</comment>
<keyword evidence="3" id="KW-1185">Reference proteome</keyword>
<sequence length="110" mass="12248">MSDKLILENVIGRSSVRLFGWGRDSVVASNIAGSTDKSKHPSYNKLVDELETMKREHEVMKQILIKKNIMPPPLSTSLGRSHGDTSECGTSNHTQSGQTQDENIDIYDDM</sequence>
<dbReference type="AlphaFoldDB" id="A0A9R1XAB0"/>
<evidence type="ECO:0000256" key="1">
    <source>
        <dbReference type="SAM" id="MobiDB-lite"/>
    </source>
</evidence>
<feature type="region of interest" description="Disordered" evidence="1">
    <location>
        <begin position="70"/>
        <end position="110"/>
    </location>
</feature>